<protein>
    <submittedName>
        <fullName evidence="2">Uncharacterized protein</fullName>
    </submittedName>
</protein>
<gene>
    <name evidence="2" type="ORF">CAP_4255</name>
</gene>
<evidence type="ECO:0000313" key="3">
    <source>
        <dbReference type="Proteomes" id="UP000019678"/>
    </source>
</evidence>
<proteinExistence type="predicted"/>
<evidence type="ECO:0000256" key="1">
    <source>
        <dbReference type="SAM" id="MobiDB-lite"/>
    </source>
</evidence>
<dbReference type="Proteomes" id="UP000019678">
    <property type="component" value="Unassembled WGS sequence"/>
</dbReference>
<dbReference type="eggNOG" id="COG5184">
    <property type="taxonomic scope" value="Bacteria"/>
</dbReference>
<name>A0A017T6B9_9BACT</name>
<dbReference type="OrthoDB" id="5505482at2"/>
<evidence type="ECO:0000313" key="2">
    <source>
        <dbReference type="EMBL" id="EYF04779.1"/>
    </source>
</evidence>
<comment type="caution">
    <text evidence="2">The sequence shown here is derived from an EMBL/GenBank/DDBJ whole genome shotgun (WGS) entry which is preliminary data.</text>
</comment>
<dbReference type="AlphaFoldDB" id="A0A017T6B9"/>
<accession>A0A017T6B9</accession>
<keyword evidence="3" id="KW-1185">Reference proteome</keyword>
<feature type="compositionally biased region" description="Acidic residues" evidence="1">
    <location>
        <begin position="19"/>
        <end position="33"/>
    </location>
</feature>
<sequence>MLTWVGAAMLLAGCMAAPEDEPFDEGSDDEEATAEAVSAARPEGPLGVNGMNPVDFWKPENQQALRTLGQSALVGADGALVPSRLRGTDGGRSVLGYALKCALDAGDGVEDESGTLFPGRMGLAAAWKTRGLDAGEQRWVTACLLQHLNGVGAHVPILLLGNHPALDRGDGLSTQSFGVPDATAFGNLFTSNGKAYVCANVGLQLACGVGLSLSSLQRLCGLSPTCGINVLGLCALSCAYDAEGDPSCGLLLGPSYPEAIATRLETSTFVSLYPLCSAP</sequence>
<feature type="region of interest" description="Disordered" evidence="1">
    <location>
        <begin position="19"/>
        <end position="45"/>
    </location>
</feature>
<dbReference type="EMBL" id="ASRX01000030">
    <property type="protein sequence ID" value="EYF04779.1"/>
    <property type="molecule type" value="Genomic_DNA"/>
</dbReference>
<reference evidence="2 3" key="1">
    <citation type="submission" date="2013-05" db="EMBL/GenBank/DDBJ databases">
        <title>Genome assembly of Chondromyces apiculatus DSM 436.</title>
        <authorList>
            <person name="Sharma G."/>
            <person name="Khatri I."/>
            <person name="Kaur C."/>
            <person name="Mayilraj S."/>
            <person name="Subramanian S."/>
        </authorList>
    </citation>
    <scope>NUCLEOTIDE SEQUENCE [LARGE SCALE GENOMIC DNA]</scope>
    <source>
        <strain evidence="2 3">DSM 436</strain>
    </source>
</reference>
<organism evidence="2 3">
    <name type="scientific">Chondromyces apiculatus DSM 436</name>
    <dbReference type="NCBI Taxonomy" id="1192034"/>
    <lineage>
        <taxon>Bacteria</taxon>
        <taxon>Pseudomonadati</taxon>
        <taxon>Myxococcota</taxon>
        <taxon>Polyangia</taxon>
        <taxon>Polyangiales</taxon>
        <taxon>Polyangiaceae</taxon>
        <taxon>Chondromyces</taxon>
    </lineage>
</organism>
<dbReference type="STRING" id="1192034.CAP_4255"/>